<feature type="domain" description="HD" evidence="1">
    <location>
        <begin position="29"/>
        <end position="113"/>
    </location>
</feature>
<dbReference type="Gene3D" id="1.10.3210.10">
    <property type="entry name" value="Hypothetical protein af1432"/>
    <property type="match status" value="1"/>
</dbReference>
<protein>
    <recommendedName>
        <fullName evidence="1">HD domain-containing protein</fullName>
    </recommendedName>
</protein>
<reference evidence="3" key="1">
    <citation type="submission" date="2009-08" db="EMBL/GenBank/DDBJ databases">
        <title>The complete genome of Chitinophaga pinensis DSM 2588.</title>
        <authorList>
            <consortium name="US DOE Joint Genome Institute (JGI-PGF)"/>
            <person name="Lucas S."/>
            <person name="Copeland A."/>
            <person name="Lapidus A."/>
            <person name="Glavina del Rio T."/>
            <person name="Dalin E."/>
            <person name="Tice H."/>
            <person name="Bruce D."/>
            <person name="Goodwin L."/>
            <person name="Pitluck S."/>
            <person name="Kyrpides N."/>
            <person name="Mavromatis K."/>
            <person name="Ivanova N."/>
            <person name="Mikhailova N."/>
            <person name="Sims D."/>
            <person name="Meinche L."/>
            <person name="Brettin T."/>
            <person name="Detter J.C."/>
            <person name="Han C."/>
            <person name="Larimer F."/>
            <person name="Land M."/>
            <person name="Hauser L."/>
            <person name="Markowitz V."/>
            <person name="Cheng J.-F."/>
            <person name="Hugenholtz P."/>
            <person name="Woyke T."/>
            <person name="Wu D."/>
            <person name="Spring S."/>
            <person name="Klenk H.-P."/>
            <person name="Eisen J.A."/>
        </authorList>
    </citation>
    <scope>NUCLEOTIDE SEQUENCE [LARGE SCALE GENOMIC DNA]</scope>
    <source>
        <strain evidence="3">ATCC 43595 / DSM 2588 / LMG 13176 / NBRC 15968 / NCIMB 11800 / UQM 2034</strain>
    </source>
</reference>
<evidence type="ECO:0000313" key="2">
    <source>
        <dbReference type="EMBL" id="ACU60181.1"/>
    </source>
</evidence>
<dbReference type="RefSeq" id="WP_012790357.1">
    <property type="nucleotide sequence ID" value="NC_013132.1"/>
</dbReference>
<dbReference type="InterPro" id="IPR006674">
    <property type="entry name" value="HD_domain"/>
</dbReference>
<dbReference type="OrthoDB" id="8478129at2"/>
<dbReference type="PANTHER" id="PTHR35569:SF1">
    <property type="entry name" value="CYANAMIDE HYDRATASE DDI2-RELATED"/>
    <property type="match status" value="1"/>
</dbReference>
<dbReference type="PANTHER" id="PTHR35569">
    <property type="entry name" value="CYANAMIDE HYDRATASE DDI2-RELATED"/>
    <property type="match status" value="1"/>
</dbReference>
<dbReference type="AlphaFoldDB" id="A0A979G3T1"/>
<evidence type="ECO:0000259" key="1">
    <source>
        <dbReference type="Pfam" id="PF01966"/>
    </source>
</evidence>
<organism evidence="2 3">
    <name type="scientific">Chitinophaga pinensis (strain ATCC 43595 / DSM 2588 / LMG 13176 / NBRC 15968 / NCIMB 11800 / UQM 2034)</name>
    <dbReference type="NCBI Taxonomy" id="485918"/>
    <lineage>
        <taxon>Bacteria</taxon>
        <taxon>Pseudomonadati</taxon>
        <taxon>Bacteroidota</taxon>
        <taxon>Chitinophagia</taxon>
        <taxon>Chitinophagales</taxon>
        <taxon>Chitinophagaceae</taxon>
        <taxon>Chitinophaga</taxon>
    </lineage>
</organism>
<dbReference type="Pfam" id="PF01966">
    <property type="entry name" value="HD"/>
    <property type="match status" value="1"/>
</dbReference>
<name>A0A979G3T1_CHIPD</name>
<reference evidence="2 3" key="2">
    <citation type="journal article" date="2010" name="Stand. Genomic Sci.">
        <title>Complete genome sequence of Chitinophaga pinensis type strain (UQM 2034).</title>
        <authorList>
            <person name="Glavina Del Rio T."/>
            <person name="Abt B."/>
            <person name="Spring S."/>
            <person name="Lapidus A."/>
            <person name="Nolan M."/>
            <person name="Tice H."/>
            <person name="Copeland A."/>
            <person name="Cheng J.F."/>
            <person name="Chen F."/>
            <person name="Bruce D."/>
            <person name="Goodwin L."/>
            <person name="Pitluck S."/>
            <person name="Ivanova N."/>
            <person name="Mavromatis K."/>
            <person name="Mikhailova N."/>
            <person name="Pati A."/>
            <person name="Chen A."/>
            <person name="Palaniappan K."/>
            <person name="Land M."/>
            <person name="Hauser L."/>
            <person name="Chang Y.J."/>
            <person name="Jeffries C.D."/>
            <person name="Chain P."/>
            <person name="Saunders E."/>
            <person name="Detter J.C."/>
            <person name="Brettin T."/>
            <person name="Rohde M."/>
            <person name="Goker M."/>
            <person name="Bristow J."/>
            <person name="Eisen J.A."/>
            <person name="Markowitz V."/>
            <person name="Hugenholtz P."/>
            <person name="Kyrpides N.C."/>
            <person name="Klenk H.P."/>
            <person name="Lucas S."/>
        </authorList>
    </citation>
    <scope>NUCLEOTIDE SEQUENCE [LARGE SCALE GENOMIC DNA]</scope>
    <source>
        <strain evidence="3">ATCC 43595 / DSM 2588 / LMG 13176 / NBRC 15968 / NCIMB 11800 / UQM 2034</strain>
    </source>
</reference>
<gene>
    <name evidence="2" type="ordered locus">Cpin_2699</name>
</gene>
<dbReference type="KEGG" id="cpi:Cpin_2699"/>
<evidence type="ECO:0000313" key="3">
    <source>
        <dbReference type="Proteomes" id="UP000002215"/>
    </source>
</evidence>
<sequence>MMLNFELPDTQVVRQAHDLIRSTSNNMLYNHLMRCYYFAELFALQENSKADRELIFLSTTMHDLGFTDVGRGPNRFEIEGAHAARRYLKAWGVSDDRTWKVWTNIAAHTWDINLFKEDESRISQLGILYDVIALPPELKLNPQDVAEIVKRYPRLDFKRGFYEMHREELNAKTPYPHRFHMCTCIAHEQGQKLEIPDPKAWLNGAPFDE</sequence>
<dbReference type="Proteomes" id="UP000002215">
    <property type="component" value="Chromosome"/>
</dbReference>
<proteinExistence type="predicted"/>
<accession>A0A979G3T1</accession>
<dbReference type="EMBL" id="CP001699">
    <property type="protein sequence ID" value="ACU60181.1"/>
    <property type="molecule type" value="Genomic_DNA"/>
</dbReference>
<dbReference type="SUPFAM" id="SSF109604">
    <property type="entry name" value="HD-domain/PDEase-like"/>
    <property type="match status" value="1"/>
</dbReference>